<organism evidence="11">
    <name type="scientific">Caldilineaceae bacterium SB0662_bin_9</name>
    <dbReference type="NCBI Taxonomy" id="2605258"/>
    <lineage>
        <taxon>Bacteria</taxon>
        <taxon>Bacillati</taxon>
        <taxon>Chloroflexota</taxon>
        <taxon>Caldilineae</taxon>
        <taxon>Caldilineales</taxon>
        <taxon>Caldilineaceae</taxon>
    </lineage>
</organism>
<evidence type="ECO:0000256" key="2">
    <source>
        <dbReference type="ARBA" id="ARBA00022475"/>
    </source>
</evidence>
<evidence type="ECO:0000256" key="1">
    <source>
        <dbReference type="ARBA" id="ARBA00004651"/>
    </source>
</evidence>
<evidence type="ECO:0000256" key="10">
    <source>
        <dbReference type="HAMAP-Rule" id="MF_00454"/>
    </source>
</evidence>
<evidence type="ECO:0000256" key="3">
    <source>
        <dbReference type="ARBA" id="ARBA00022692"/>
    </source>
</evidence>
<feature type="transmembrane region" description="Helical" evidence="10">
    <location>
        <begin position="68"/>
        <end position="86"/>
    </location>
</feature>
<dbReference type="GO" id="GO:0140114">
    <property type="term" value="P:cellular detoxification of fluoride"/>
    <property type="evidence" value="ECO:0007669"/>
    <property type="project" value="UniProtKB-UniRule"/>
</dbReference>
<keyword evidence="5 10" id="KW-0472">Membrane</keyword>
<dbReference type="HAMAP" id="MF_00454">
    <property type="entry name" value="FluC"/>
    <property type="match status" value="1"/>
</dbReference>
<accession>A0A6B1DPX1</accession>
<evidence type="ECO:0000256" key="8">
    <source>
        <dbReference type="ARBA" id="ARBA00035585"/>
    </source>
</evidence>
<feature type="binding site" evidence="10">
    <location>
        <position position="76"/>
    </location>
    <ligand>
        <name>Na(+)</name>
        <dbReference type="ChEBI" id="CHEBI:29101"/>
        <note>structural</note>
    </ligand>
</feature>
<comment type="activity regulation">
    <text evidence="10">Na(+) is not transported, but it plays an essential structural role and its presence is essential for fluoride channel function.</text>
</comment>
<evidence type="ECO:0000256" key="6">
    <source>
        <dbReference type="ARBA" id="ARBA00023303"/>
    </source>
</evidence>
<name>A0A6B1DPX1_9CHLR</name>
<keyword evidence="10" id="KW-0479">Metal-binding</keyword>
<dbReference type="EMBL" id="VXPY01000015">
    <property type="protein sequence ID" value="MYD89297.1"/>
    <property type="molecule type" value="Genomic_DNA"/>
</dbReference>
<keyword evidence="2 10" id="KW-1003">Cell membrane</keyword>
<dbReference type="InterPro" id="IPR003691">
    <property type="entry name" value="FluC"/>
</dbReference>
<sequence length="126" mass="13370">MFLKLLWLLLAGGAGTLARFGTVALAQRLWPLHWSVGTAVANVLGCLLAGLVFGWLQKQDVAHEDVRLVVMVGFCGAYTTFSALVLEAGQLQQVSGWLSALGLVALHLVLGGLALALAWSAMVRWG</sequence>
<comment type="function">
    <text evidence="9 10">Fluoride-specific ion channel. Important for reducing fluoride concentration in the cell, thus reducing its toxicity.</text>
</comment>
<comment type="catalytic activity">
    <reaction evidence="8">
        <text>fluoride(in) = fluoride(out)</text>
        <dbReference type="Rhea" id="RHEA:76159"/>
        <dbReference type="ChEBI" id="CHEBI:17051"/>
    </reaction>
    <physiologicalReaction direction="left-to-right" evidence="8">
        <dbReference type="Rhea" id="RHEA:76160"/>
    </physiologicalReaction>
</comment>
<feature type="transmembrane region" description="Helical" evidence="10">
    <location>
        <begin position="36"/>
        <end position="56"/>
    </location>
</feature>
<comment type="subcellular location">
    <subcellularLocation>
        <location evidence="1 10">Cell membrane</location>
        <topology evidence="1 10">Multi-pass membrane protein</topology>
    </subcellularLocation>
</comment>
<feature type="binding site" evidence="10">
    <location>
        <position position="79"/>
    </location>
    <ligand>
        <name>Na(+)</name>
        <dbReference type="ChEBI" id="CHEBI:29101"/>
        <note>structural</note>
    </ligand>
</feature>
<reference evidence="11" key="1">
    <citation type="submission" date="2019-09" db="EMBL/GenBank/DDBJ databases">
        <title>Characterisation of the sponge microbiome using genome-centric metagenomics.</title>
        <authorList>
            <person name="Engelberts J.P."/>
            <person name="Robbins S.J."/>
            <person name="De Goeij J.M."/>
            <person name="Aranda M."/>
            <person name="Bell S.C."/>
            <person name="Webster N.S."/>
        </authorList>
    </citation>
    <scope>NUCLEOTIDE SEQUENCE</scope>
    <source>
        <strain evidence="11">SB0662_bin_9</strain>
    </source>
</reference>
<keyword evidence="10" id="KW-0915">Sodium</keyword>
<dbReference type="Pfam" id="PF02537">
    <property type="entry name" value="CRCB"/>
    <property type="match status" value="1"/>
</dbReference>
<proteinExistence type="inferred from homology"/>
<evidence type="ECO:0000256" key="5">
    <source>
        <dbReference type="ARBA" id="ARBA00023136"/>
    </source>
</evidence>
<keyword evidence="3 10" id="KW-0812">Transmembrane</keyword>
<gene>
    <name evidence="10" type="primary">fluC</name>
    <name evidence="10" type="synonym">crcB</name>
    <name evidence="11" type="ORF">F4Y08_03005</name>
</gene>
<dbReference type="PANTHER" id="PTHR28259:SF1">
    <property type="entry name" value="FLUORIDE EXPORT PROTEIN 1-RELATED"/>
    <property type="match status" value="1"/>
</dbReference>
<protein>
    <recommendedName>
        <fullName evidence="10">Fluoride-specific ion channel FluC</fullName>
    </recommendedName>
</protein>
<evidence type="ECO:0000256" key="9">
    <source>
        <dbReference type="ARBA" id="ARBA00049940"/>
    </source>
</evidence>
<dbReference type="GO" id="GO:0062054">
    <property type="term" value="F:fluoride channel activity"/>
    <property type="evidence" value="ECO:0007669"/>
    <property type="project" value="UniProtKB-UniRule"/>
</dbReference>
<keyword evidence="4 10" id="KW-1133">Transmembrane helix</keyword>
<comment type="similarity">
    <text evidence="7 10">Belongs to the fluoride channel Fluc/FEX (TC 1.A.43) family.</text>
</comment>
<evidence type="ECO:0000256" key="4">
    <source>
        <dbReference type="ARBA" id="ARBA00022989"/>
    </source>
</evidence>
<keyword evidence="10" id="KW-0406">Ion transport</keyword>
<evidence type="ECO:0000256" key="7">
    <source>
        <dbReference type="ARBA" id="ARBA00035120"/>
    </source>
</evidence>
<dbReference type="GO" id="GO:0046872">
    <property type="term" value="F:metal ion binding"/>
    <property type="evidence" value="ECO:0007669"/>
    <property type="project" value="UniProtKB-KW"/>
</dbReference>
<evidence type="ECO:0000313" key="11">
    <source>
        <dbReference type="EMBL" id="MYD89297.1"/>
    </source>
</evidence>
<dbReference type="AlphaFoldDB" id="A0A6B1DPX1"/>
<keyword evidence="10" id="KW-0813">Transport</keyword>
<dbReference type="PANTHER" id="PTHR28259">
    <property type="entry name" value="FLUORIDE EXPORT PROTEIN 1-RELATED"/>
    <property type="match status" value="1"/>
</dbReference>
<dbReference type="GO" id="GO:0005886">
    <property type="term" value="C:plasma membrane"/>
    <property type="evidence" value="ECO:0007669"/>
    <property type="project" value="UniProtKB-SubCell"/>
</dbReference>
<keyword evidence="6 10" id="KW-0407">Ion channel</keyword>
<feature type="transmembrane region" description="Helical" evidence="10">
    <location>
        <begin position="98"/>
        <end position="119"/>
    </location>
</feature>
<comment type="caution">
    <text evidence="11">The sequence shown here is derived from an EMBL/GenBank/DDBJ whole genome shotgun (WGS) entry which is preliminary data.</text>
</comment>